<evidence type="ECO:0000313" key="2">
    <source>
        <dbReference type="Proteomes" id="UP001163603"/>
    </source>
</evidence>
<gene>
    <name evidence="1" type="ORF">Pint_05423</name>
</gene>
<proteinExistence type="predicted"/>
<evidence type="ECO:0000313" key="1">
    <source>
        <dbReference type="EMBL" id="KAJ0045355.1"/>
    </source>
</evidence>
<accession>A0ACC0Z5R3</accession>
<reference evidence="2" key="1">
    <citation type="journal article" date="2023" name="G3 (Bethesda)">
        <title>Genome assembly and association tests identify interacting loci associated with vigor, precocity, and sex in interspecific pistachio rootstocks.</title>
        <authorList>
            <person name="Palmer W."/>
            <person name="Jacygrad E."/>
            <person name="Sagayaradj S."/>
            <person name="Cavanaugh K."/>
            <person name="Han R."/>
            <person name="Bertier L."/>
            <person name="Beede B."/>
            <person name="Kafkas S."/>
            <person name="Golino D."/>
            <person name="Preece J."/>
            <person name="Michelmore R."/>
        </authorList>
    </citation>
    <scope>NUCLEOTIDE SEQUENCE [LARGE SCALE GENOMIC DNA]</scope>
</reference>
<keyword evidence="2" id="KW-1185">Reference proteome</keyword>
<dbReference type="EMBL" id="CM047738">
    <property type="protein sequence ID" value="KAJ0045355.1"/>
    <property type="molecule type" value="Genomic_DNA"/>
</dbReference>
<sequence>MMTIIDLAVIFETVTRSPIKSPLREMIVVHPDSDFLDDMTGKLRRDFISFVLEELNVRSLVPCNDTLKYTSLGAEPDFSLLGKRLGKSMGVVVKEVKAMTQGNILAFEKAREVTIATHCLSWLILRCIILCLVLLFSIWVVREFKLPDGMTEKDVDAAGDGDILVILDLRPDESQFEASVAREVCCD</sequence>
<dbReference type="Proteomes" id="UP001163603">
    <property type="component" value="Chromosome 3"/>
</dbReference>
<comment type="caution">
    <text evidence="1">The sequence shown here is derived from an EMBL/GenBank/DDBJ whole genome shotgun (WGS) entry which is preliminary data.</text>
</comment>
<protein>
    <submittedName>
        <fullName evidence="1">Uncharacterized protein</fullName>
    </submittedName>
</protein>
<organism evidence="1 2">
    <name type="scientific">Pistacia integerrima</name>
    <dbReference type="NCBI Taxonomy" id="434235"/>
    <lineage>
        <taxon>Eukaryota</taxon>
        <taxon>Viridiplantae</taxon>
        <taxon>Streptophyta</taxon>
        <taxon>Embryophyta</taxon>
        <taxon>Tracheophyta</taxon>
        <taxon>Spermatophyta</taxon>
        <taxon>Magnoliopsida</taxon>
        <taxon>eudicotyledons</taxon>
        <taxon>Gunneridae</taxon>
        <taxon>Pentapetalae</taxon>
        <taxon>rosids</taxon>
        <taxon>malvids</taxon>
        <taxon>Sapindales</taxon>
        <taxon>Anacardiaceae</taxon>
        <taxon>Pistacia</taxon>
    </lineage>
</organism>
<name>A0ACC0Z5R3_9ROSI</name>